<evidence type="ECO:0000256" key="2">
    <source>
        <dbReference type="ARBA" id="ARBA00022723"/>
    </source>
</evidence>
<dbReference type="PIRSF" id="PIRSF006809">
    <property type="entry name" value="GTP-binding_hflX_prd"/>
    <property type="match status" value="1"/>
</dbReference>
<dbReference type="InterPro" id="IPR016496">
    <property type="entry name" value="GTPase_HflX"/>
</dbReference>
<dbReference type="PANTHER" id="PTHR10229:SF4">
    <property type="entry name" value="GTPASE HFLX"/>
    <property type="match status" value="1"/>
</dbReference>
<evidence type="ECO:0000256" key="7">
    <source>
        <dbReference type="PIRSR" id="PIRSR006809-1"/>
    </source>
</evidence>
<dbReference type="STRING" id="33978.A6M13_15260"/>
<comment type="caution">
    <text evidence="11">The sequence shown here is derived from an EMBL/GenBank/DDBJ whole genome shotgun (WGS) entry which is preliminary data.</text>
</comment>
<gene>
    <name evidence="6" type="primary">hflX</name>
    <name evidence="11" type="ORF">A6M13_15260</name>
</gene>
<feature type="binding site" evidence="7">
    <location>
        <begin position="212"/>
        <end position="219"/>
    </location>
    <ligand>
        <name>GTP</name>
        <dbReference type="ChEBI" id="CHEBI:37565"/>
    </ligand>
</feature>
<dbReference type="NCBIfam" id="TIGR03156">
    <property type="entry name" value="GTP_HflX"/>
    <property type="match status" value="1"/>
</dbReference>
<feature type="binding site" evidence="8">
    <location>
        <position position="219"/>
    </location>
    <ligand>
        <name>Mg(2+)</name>
        <dbReference type="ChEBI" id="CHEBI:18420"/>
    </ligand>
</feature>
<comment type="similarity">
    <text evidence="6">Belongs to the TRAFAC class OBG-HflX-like GTPase superfamily. HflX GTPase family.</text>
</comment>
<evidence type="ECO:0000256" key="9">
    <source>
        <dbReference type="SAM" id="Coils"/>
    </source>
</evidence>
<comment type="subcellular location">
    <subcellularLocation>
        <location evidence="6">Cytoplasm</location>
    </subcellularLocation>
    <text evidence="6">May associate with membranes.</text>
</comment>
<name>A0A1C0YBK1_9BACL</name>
<evidence type="ECO:0000259" key="10">
    <source>
        <dbReference type="PROSITE" id="PS51705"/>
    </source>
</evidence>
<evidence type="ECO:0000256" key="3">
    <source>
        <dbReference type="ARBA" id="ARBA00022741"/>
    </source>
</evidence>
<keyword evidence="9" id="KW-0175">Coiled coil</keyword>
<comment type="cofactor">
    <cofactor evidence="8">
        <name>Mg(2+)</name>
        <dbReference type="ChEBI" id="CHEBI:18420"/>
    </cofactor>
</comment>
<evidence type="ECO:0000256" key="8">
    <source>
        <dbReference type="PIRSR" id="PIRSR006809-2"/>
    </source>
</evidence>
<keyword evidence="2 8" id="KW-0479">Metal-binding</keyword>
<dbReference type="Proteomes" id="UP000093199">
    <property type="component" value="Unassembled WGS sequence"/>
</dbReference>
<accession>A0A1C0YBK1</accession>
<protein>
    <recommendedName>
        <fullName evidence="6">GTPase HflX</fullName>
    </recommendedName>
    <alternativeName>
        <fullName evidence="6">GTP-binding protein HflX</fullName>
    </alternativeName>
</protein>
<dbReference type="SUPFAM" id="SSF52540">
    <property type="entry name" value="P-loop containing nucleoside triphosphate hydrolases"/>
    <property type="match status" value="1"/>
</dbReference>
<feature type="binding site" evidence="7">
    <location>
        <begin position="352"/>
        <end position="354"/>
    </location>
    <ligand>
        <name>GTP</name>
        <dbReference type="ChEBI" id="CHEBI:37565"/>
    </ligand>
</feature>
<dbReference type="InterPro" id="IPR006073">
    <property type="entry name" value="GTP-bd"/>
</dbReference>
<dbReference type="GO" id="GO:0005737">
    <property type="term" value="C:cytoplasm"/>
    <property type="evidence" value="ECO:0007669"/>
    <property type="project" value="UniProtKB-SubCell"/>
</dbReference>
<dbReference type="PROSITE" id="PS51705">
    <property type="entry name" value="G_HFLX"/>
    <property type="match status" value="1"/>
</dbReference>
<dbReference type="FunFam" id="3.40.50.11060:FF:000001">
    <property type="entry name" value="GTPase HflX"/>
    <property type="match status" value="1"/>
</dbReference>
<feature type="domain" description="Hflx-type G" evidence="10">
    <location>
        <begin position="206"/>
        <end position="374"/>
    </location>
</feature>
<dbReference type="InterPro" id="IPR027417">
    <property type="entry name" value="P-loop_NTPase"/>
</dbReference>
<comment type="subunit">
    <text evidence="6">Monomer. Associates with the 50S ribosomal subunit.</text>
</comment>
<dbReference type="Gene3D" id="6.10.250.2860">
    <property type="match status" value="1"/>
</dbReference>
<comment type="function">
    <text evidence="6">GTPase that associates with the 50S ribosomal subunit and may have a role during protein synthesis or ribosome biogenesis.</text>
</comment>
<dbReference type="Pfam" id="PF01926">
    <property type="entry name" value="MMR_HSR1"/>
    <property type="match status" value="1"/>
</dbReference>
<reference evidence="11 12" key="1">
    <citation type="submission" date="2016-07" db="EMBL/GenBank/DDBJ databases">
        <title>Caryophanon tenue genome sequencing.</title>
        <authorList>
            <person name="Verma A."/>
            <person name="Pal Y."/>
            <person name="Krishnamurthi S."/>
        </authorList>
    </citation>
    <scope>NUCLEOTIDE SEQUENCE [LARGE SCALE GENOMIC DNA]</scope>
    <source>
        <strain evidence="11 12">DSM 14152</strain>
    </source>
</reference>
<dbReference type="HAMAP" id="MF_00900">
    <property type="entry name" value="GTPase_HflX"/>
    <property type="match status" value="1"/>
</dbReference>
<evidence type="ECO:0000313" key="11">
    <source>
        <dbReference type="EMBL" id="OCS84530.1"/>
    </source>
</evidence>
<dbReference type="GO" id="GO:0003924">
    <property type="term" value="F:GTPase activity"/>
    <property type="evidence" value="ECO:0007669"/>
    <property type="project" value="UniProtKB-UniRule"/>
</dbReference>
<keyword evidence="12" id="KW-1185">Reference proteome</keyword>
<dbReference type="AlphaFoldDB" id="A0A1C0YBK1"/>
<dbReference type="PRINTS" id="PR00326">
    <property type="entry name" value="GTP1OBG"/>
</dbReference>
<dbReference type="PANTHER" id="PTHR10229">
    <property type="entry name" value="GTP-BINDING PROTEIN HFLX"/>
    <property type="match status" value="1"/>
</dbReference>
<keyword evidence="3 6" id="KW-0547">Nucleotide-binding</keyword>
<feature type="binding site" evidence="7">
    <location>
        <begin position="266"/>
        <end position="269"/>
    </location>
    <ligand>
        <name>GTP</name>
        <dbReference type="ChEBI" id="CHEBI:37565"/>
    </ligand>
</feature>
<dbReference type="Gene3D" id="3.40.50.11060">
    <property type="entry name" value="GTPase HflX, N-terminal domain"/>
    <property type="match status" value="1"/>
</dbReference>
<dbReference type="InterPro" id="IPR025121">
    <property type="entry name" value="GTPase_HflX_N"/>
</dbReference>
<evidence type="ECO:0000256" key="4">
    <source>
        <dbReference type="ARBA" id="ARBA00022842"/>
    </source>
</evidence>
<dbReference type="GO" id="GO:0043022">
    <property type="term" value="F:ribosome binding"/>
    <property type="evidence" value="ECO:0007669"/>
    <property type="project" value="TreeGrafter"/>
</dbReference>
<keyword evidence="5 6" id="KW-0342">GTP-binding</keyword>
<dbReference type="Pfam" id="PF13167">
    <property type="entry name" value="GTP-bdg_N"/>
    <property type="match status" value="1"/>
</dbReference>
<dbReference type="Gene3D" id="3.40.50.300">
    <property type="entry name" value="P-loop containing nucleotide triphosphate hydrolases"/>
    <property type="match status" value="1"/>
</dbReference>
<keyword evidence="1 6" id="KW-0963">Cytoplasm</keyword>
<sequence length="429" mass="49424">MQKLNEIEKLIERAILVGVNLRNDEHFDYSMEELADLAQALEVEVVGVVTQNLERVTPSHYVGTGKIEEVRAFYEEANANIVIFNDELSPSQIRNLERDLDCKVIDRTMLILDIFGRRAKTKEAQMQVELAQLQYMLPRLVGLHASLSRQGGGTSGGFSNRGAGETKLELDRRKIEDQITKLRRDLEEVKSQRETQRKQRKKNAIPVVSIVGYTNAGKSTIMNQILRKIGQHDDKQVFEKDMLFATLETSVRQIDLEDNKRFLLTDTVGFVSKLPHHLVKAFRSTLEEARDSDLLLHIVDVSNEEYRYMMEVTEDTLKAIGVEDVPTIYVYNKSDKADLRYPMVSGDNIWISAKQDEGLDELIHMIREEIFSNYVRCDMLIPYDRGDIVSYFNMQASIFETSYEEDGTLLSVELQESDYQKYKQFVVEK</sequence>
<dbReference type="GO" id="GO:0046872">
    <property type="term" value="F:metal ion binding"/>
    <property type="evidence" value="ECO:0007669"/>
    <property type="project" value="UniProtKB-KW"/>
</dbReference>
<dbReference type="InterPro" id="IPR030394">
    <property type="entry name" value="G_HFLX_dom"/>
</dbReference>
<dbReference type="EMBL" id="MASJ01000024">
    <property type="protein sequence ID" value="OCS84530.1"/>
    <property type="molecule type" value="Genomic_DNA"/>
</dbReference>
<dbReference type="RefSeq" id="WP_066546402.1">
    <property type="nucleotide sequence ID" value="NZ_MASJ01000024.1"/>
</dbReference>
<evidence type="ECO:0000256" key="1">
    <source>
        <dbReference type="ARBA" id="ARBA00022490"/>
    </source>
</evidence>
<dbReference type="OrthoDB" id="9812272at2"/>
<proteinExistence type="inferred from homology"/>
<dbReference type="Pfam" id="PF16360">
    <property type="entry name" value="GTP-bdg_M"/>
    <property type="match status" value="1"/>
</dbReference>
<dbReference type="FunFam" id="3.40.50.300:FF:001198">
    <property type="entry name" value="GTPase HflX"/>
    <property type="match status" value="1"/>
</dbReference>
<dbReference type="InterPro" id="IPR032305">
    <property type="entry name" value="GTP-bd_M"/>
</dbReference>
<dbReference type="CDD" id="cd01878">
    <property type="entry name" value="HflX"/>
    <property type="match status" value="1"/>
</dbReference>
<organism evidence="11 12">
    <name type="scientific">Caryophanon tenue</name>
    <dbReference type="NCBI Taxonomy" id="33978"/>
    <lineage>
        <taxon>Bacteria</taxon>
        <taxon>Bacillati</taxon>
        <taxon>Bacillota</taxon>
        <taxon>Bacilli</taxon>
        <taxon>Bacillales</taxon>
        <taxon>Caryophanaceae</taxon>
        <taxon>Caryophanon</taxon>
    </lineage>
</organism>
<dbReference type="GO" id="GO:0005525">
    <property type="term" value="F:GTP binding"/>
    <property type="evidence" value="ECO:0007669"/>
    <property type="project" value="UniProtKB-UniRule"/>
</dbReference>
<feature type="binding site" evidence="7">
    <location>
        <begin position="332"/>
        <end position="335"/>
    </location>
    <ligand>
        <name>GTP</name>
        <dbReference type="ChEBI" id="CHEBI:37565"/>
    </ligand>
</feature>
<feature type="binding site" evidence="8">
    <location>
        <position position="246"/>
    </location>
    <ligand>
        <name>Mg(2+)</name>
        <dbReference type="ChEBI" id="CHEBI:18420"/>
    </ligand>
</feature>
<evidence type="ECO:0000256" key="6">
    <source>
        <dbReference type="HAMAP-Rule" id="MF_00900"/>
    </source>
</evidence>
<keyword evidence="4 8" id="KW-0460">Magnesium</keyword>
<evidence type="ECO:0000256" key="5">
    <source>
        <dbReference type="ARBA" id="ARBA00023134"/>
    </source>
</evidence>
<feature type="coiled-coil region" evidence="9">
    <location>
        <begin position="165"/>
        <end position="199"/>
    </location>
</feature>
<evidence type="ECO:0000313" key="12">
    <source>
        <dbReference type="Proteomes" id="UP000093199"/>
    </source>
</evidence>
<dbReference type="InterPro" id="IPR042108">
    <property type="entry name" value="GTPase_HflX_N_sf"/>
</dbReference>